<sequence>MKSPTLLWNSTLLRHFTVQTFWITVLYMMMSLIVLPLSLWIFSLSMTDASYLYDAAVFENLASVHLVFGMIYAAGLGLFSMNFKNQESVSDFIHSLPVKRVTVLTSVFIIGISSIIISTALIAAILMVERFALTFELAALDVLSWLVYSIAVMATVFIITVFTGFFTNHLFIHLQLVIIIFFLPLALWAAATSTASTMFDGISLFQGVMDDDLLTPVIENTFPIFAVMQIYEPISWMKWVIWAGVALLAFIFSYILYGRRQNEYVNLNFTYHPVRVILSVLIVIVGMLILGNVVGLIFAAENIVRVIAFIFAWFVSFILVEMFFQSTVKIRFKVRRFLISAGSAVVFMVVFYAGWNMYSDYVPPADEVEAVMVDAGEAGIFSGYVPQNDIMSEDFLMMDDPAYISDVTQVHQYAADNKVPRHSLEEYRIFEVTYRMKDGSMVHRSFDHYPEGEEAERLLAELNTAGQTRAQDLIYNIGDDRDLVQLSLIASGSSTVLIDDEREIERFINEYKEGFQKTADAGTELNRFASEHIINAELEFNNGTFNEWIYGRVLLYHPAVLSRISEAQDISEFISLAGAEEVYTYEIEGEDAFYEDYRRLPFEELALKYELEALGEDGRTEVMETVDDGALNAGSRRLIIYTNLNYYPYEGTGDIEADAAEYTHFIVGVE</sequence>
<keyword evidence="1" id="KW-0472">Membrane</keyword>
<feature type="transmembrane region" description="Helical" evidence="1">
    <location>
        <begin position="62"/>
        <end position="81"/>
    </location>
</feature>
<dbReference type="Proteomes" id="UP000219412">
    <property type="component" value="Unassembled WGS sequence"/>
</dbReference>
<gene>
    <name evidence="2" type="ORF">SAMN05878391_2392</name>
</gene>
<feature type="transmembrane region" description="Helical" evidence="1">
    <location>
        <begin position="21"/>
        <end position="42"/>
    </location>
</feature>
<feature type="transmembrane region" description="Helical" evidence="1">
    <location>
        <begin position="277"/>
        <end position="300"/>
    </location>
</feature>
<proteinExistence type="predicted"/>
<feature type="transmembrane region" description="Helical" evidence="1">
    <location>
        <begin position="239"/>
        <end position="257"/>
    </location>
</feature>
<evidence type="ECO:0000256" key="1">
    <source>
        <dbReference type="SAM" id="Phobius"/>
    </source>
</evidence>
<evidence type="ECO:0000313" key="2">
    <source>
        <dbReference type="EMBL" id="SOC44522.1"/>
    </source>
</evidence>
<feature type="transmembrane region" description="Helical" evidence="1">
    <location>
        <begin position="336"/>
        <end position="355"/>
    </location>
</feature>
<evidence type="ECO:0000313" key="3">
    <source>
        <dbReference type="Proteomes" id="UP000219412"/>
    </source>
</evidence>
<name>A0A285URR7_9STAP</name>
<keyword evidence="1" id="KW-0812">Transmembrane</keyword>
<dbReference type="OrthoDB" id="1706490at2"/>
<keyword evidence="3" id="KW-1185">Reference proteome</keyword>
<feature type="transmembrane region" description="Helical" evidence="1">
    <location>
        <begin position="101"/>
        <end position="125"/>
    </location>
</feature>
<dbReference type="AlphaFoldDB" id="A0A285URR7"/>
<dbReference type="EMBL" id="OBQF01000006">
    <property type="protein sequence ID" value="SOC44522.1"/>
    <property type="molecule type" value="Genomic_DNA"/>
</dbReference>
<feature type="transmembrane region" description="Helical" evidence="1">
    <location>
        <begin position="306"/>
        <end position="324"/>
    </location>
</feature>
<organism evidence="2 3">
    <name type="scientific">Salinicoccus kekensis</name>
    <dbReference type="NCBI Taxonomy" id="714307"/>
    <lineage>
        <taxon>Bacteria</taxon>
        <taxon>Bacillati</taxon>
        <taxon>Bacillota</taxon>
        <taxon>Bacilli</taxon>
        <taxon>Bacillales</taxon>
        <taxon>Staphylococcaceae</taxon>
        <taxon>Salinicoccus</taxon>
    </lineage>
</organism>
<accession>A0A285URR7</accession>
<feature type="transmembrane region" description="Helical" evidence="1">
    <location>
        <begin position="170"/>
        <end position="191"/>
    </location>
</feature>
<protein>
    <submittedName>
        <fullName evidence="2">ABC-2 type transport system permease protein</fullName>
    </submittedName>
</protein>
<reference evidence="3" key="1">
    <citation type="submission" date="2017-08" db="EMBL/GenBank/DDBJ databases">
        <authorList>
            <person name="Varghese N."/>
            <person name="Submissions S."/>
        </authorList>
    </citation>
    <scope>NUCLEOTIDE SEQUENCE [LARGE SCALE GENOMIC DNA]</scope>
    <source>
        <strain evidence="3">DSM 23173</strain>
    </source>
</reference>
<dbReference type="RefSeq" id="WP_143544317.1">
    <property type="nucleotide sequence ID" value="NZ_OBQF01000006.1"/>
</dbReference>
<feature type="transmembrane region" description="Helical" evidence="1">
    <location>
        <begin position="145"/>
        <end position="163"/>
    </location>
</feature>
<keyword evidence="1" id="KW-1133">Transmembrane helix</keyword>